<evidence type="ECO:0000256" key="8">
    <source>
        <dbReference type="ARBA" id="ARBA00023303"/>
    </source>
</evidence>
<dbReference type="CDD" id="cd00038">
    <property type="entry name" value="CAP_ED"/>
    <property type="match status" value="1"/>
</dbReference>
<name>A0ABR4Q514_9CEST</name>
<evidence type="ECO:0000256" key="4">
    <source>
        <dbReference type="ARBA" id="ARBA00022989"/>
    </source>
</evidence>
<dbReference type="Gene3D" id="1.10.287.70">
    <property type="match status" value="1"/>
</dbReference>
<evidence type="ECO:0000256" key="9">
    <source>
        <dbReference type="SAM" id="Phobius"/>
    </source>
</evidence>
<comment type="caution">
    <text evidence="11">The sequence shown here is derived from an EMBL/GenBank/DDBJ whole genome shotgun (WGS) entry which is preliminary data.</text>
</comment>
<dbReference type="Pfam" id="PF00520">
    <property type="entry name" value="Ion_trans"/>
    <property type="match status" value="1"/>
</dbReference>
<evidence type="ECO:0000256" key="1">
    <source>
        <dbReference type="ARBA" id="ARBA00004141"/>
    </source>
</evidence>
<feature type="transmembrane region" description="Helical" evidence="9">
    <location>
        <begin position="361"/>
        <end position="381"/>
    </location>
</feature>
<feature type="domain" description="Cyclic nucleotide-binding" evidence="10">
    <location>
        <begin position="466"/>
        <end position="587"/>
    </location>
</feature>
<proteinExistence type="predicted"/>
<accession>A0ABR4Q514</accession>
<dbReference type="PANTHER" id="PTHR45638">
    <property type="entry name" value="CYCLIC NUCLEOTIDE-GATED CATION CHANNEL SUBUNIT A"/>
    <property type="match status" value="1"/>
</dbReference>
<reference evidence="11 12" key="1">
    <citation type="journal article" date="2022" name="Front. Cell. Infect. Microbiol.">
        <title>The Genomes of Two Strains of Taenia crassiceps the Animal Model for the Study of Human Cysticercosis.</title>
        <authorList>
            <person name="Bobes R.J."/>
            <person name="Estrada K."/>
            <person name="Rios-Valencia D.G."/>
            <person name="Calderon-Gallegos A."/>
            <person name="de la Torre P."/>
            <person name="Carrero J.C."/>
            <person name="Sanchez-Flores A."/>
            <person name="Laclette J.P."/>
        </authorList>
    </citation>
    <scope>NUCLEOTIDE SEQUENCE [LARGE SCALE GENOMIC DNA]</scope>
    <source>
        <strain evidence="11">WFUcys</strain>
    </source>
</reference>
<dbReference type="PROSITE" id="PS50042">
    <property type="entry name" value="CNMP_BINDING_3"/>
    <property type="match status" value="1"/>
</dbReference>
<feature type="transmembrane region" description="Helical" evidence="9">
    <location>
        <begin position="239"/>
        <end position="264"/>
    </location>
</feature>
<dbReference type="PROSITE" id="PS00888">
    <property type="entry name" value="CNMP_BINDING_1"/>
    <property type="match status" value="1"/>
</dbReference>
<feature type="transmembrane region" description="Helical" evidence="9">
    <location>
        <begin position="160"/>
        <end position="180"/>
    </location>
</feature>
<dbReference type="SUPFAM" id="SSF81324">
    <property type="entry name" value="Voltage-gated potassium channels"/>
    <property type="match status" value="1"/>
</dbReference>
<dbReference type="PANTHER" id="PTHR45638:SF4">
    <property type="entry name" value="CYCLIC NUCLEOTIDE-BINDING DOMAIN-CONTAINING PROTEIN"/>
    <property type="match status" value="1"/>
</dbReference>
<protein>
    <submittedName>
        <fullName evidence="11">Cyclic nucleotide-gated olfactory channel</fullName>
    </submittedName>
</protein>
<evidence type="ECO:0000256" key="2">
    <source>
        <dbReference type="ARBA" id="ARBA00022448"/>
    </source>
</evidence>
<evidence type="ECO:0000256" key="3">
    <source>
        <dbReference type="ARBA" id="ARBA00022692"/>
    </source>
</evidence>
<dbReference type="InterPro" id="IPR014710">
    <property type="entry name" value="RmlC-like_jellyroll"/>
</dbReference>
<feature type="transmembrane region" description="Helical" evidence="9">
    <location>
        <begin position="291"/>
        <end position="312"/>
    </location>
</feature>
<sequence length="862" mass="95842">MPSHPVQTAQCIPSLGANTALSTYKETSSCLRLNVSLPRRSSIDTNSDINLSGKGNIGGVDSHNGVKGGISARLRPAMSDHGLMGAPQHAEGVRWHSYSGAPPRSLFDEEAVLPSPGILKASHQGGLPQKTSGEEGAGLLTSLEKASKSVLILAPDGSCVFFWSWVVCVACLYNVWIIPFRFAFDEVTRVTAPVWFTLDYFADGLYFLDLLLGFRIAYLENGILQKDLRKARQHYLNSIHFYLNCLCILPLDLLYISVGVMSLLRILRFVKIYKFFESIDMAQRHTVHPNVFRALGLVIIVLTGLHWNACFYQCAMRSLGSLYNSTNDVLETYLHAVHDSLLCLTLQKEPQLKGIVNIRQLYAFLIFEGMIGIAIITTLIANVNMLVANAHVNENEFRRQLAEVRMYLVRRKAPETLKRRVVCWFDYLWRQSHIPDEQRVFKHLPDRLKAEVAIHVHLDMLKRVDMFQDTEEGFLLDLVLRLRPALFSPGDFICRKGEIGREMFLVSQGKLDVLAADEGTILATLGPGSYFGEISILNMGNVGNRRTASVRSIGYSDLFCLSKEDLWDVLNDYPSAKRKLEKVAFDRLSTCRGAIQYNDNCDVELHRRPQRSVSSVSSVSRRSAFPLSLPLQLPQPLPPSSRLGLKRRRSALSMNSSYLPCNNHTVCDRHTSLDRCCSTKTAPILHRQFSLQCNYGETVESVTPTQRRAIASAVLRSVHNSGEEAPSMSMVLPSSATNNPIPQIRFERAATPIGRPNPESDLKPLPVQFSIPEDIQGEEQSQTLLQLPEATNHLFNASTSTSASGSGCGSATTSPLLAHSAQLNLLLELQQRVASLESENRVLSTCLLQAVGQPEANDRPTV</sequence>
<dbReference type="SUPFAM" id="SSF51206">
    <property type="entry name" value="cAMP-binding domain-like"/>
    <property type="match status" value="1"/>
</dbReference>
<dbReference type="PROSITE" id="PS00889">
    <property type="entry name" value="CNMP_BINDING_2"/>
    <property type="match status" value="1"/>
</dbReference>
<dbReference type="InterPro" id="IPR005821">
    <property type="entry name" value="Ion_trans_dom"/>
</dbReference>
<evidence type="ECO:0000256" key="6">
    <source>
        <dbReference type="ARBA" id="ARBA00023136"/>
    </source>
</evidence>
<keyword evidence="5" id="KW-0406">Ion transport</keyword>
<evidence type="ECO:0000313" key="12">
    <source>
        <dbReference type="Proteomes" id="UP001651158"/>
    </source>
</evidence>
<dbReference type="Proteomes" id="UP001651158">
    <property type="component" value="Unassembled WGS sequence"/>
</dbReference>
<keyword evidence="4 9" id="KW-1133">Transmembrane helix</keyword>
<keyword evidence="8" id="KW-0407">Ion channel</keyword>
<dbReference type="InterPro" id="IPR018488">
    <property type="entry name" value="cNMP-bd_CS"/>
</dbReference>
<comment type="subcellular location">
    <subcellularLocation>
        <location evidence="1">Membrane</location>
        <topology evidence="1">Multi-pass membrane protein</topology>
    </subcellularLocation>
</comment>
<keyword evidence="6 9" id="KW-0472">Membrane</keyword>
<evidence type="ECO:0000313" key="11">
    <source>
        <dbReference type="EMBL" id="KAL5104729.1"/>
    </source>
</evidence>
<gene>
    <name evidence="11" type="ORF">TcWFU_007258</name>
</gene>
<feature type="transmembrane region" description="Helical" evidence="9">
    <location>
        <begin position="200"/>
        <end position="218"/>
    </location>
</feature>
<evidence type="ECO:0000256" key="7">
    <source>
        <dbReference type="ARBA" id="ARBA00023286"/>
    </source>
</evidence>
<dbReference type="Pfam" id="PF00027">
    <property type="entry name" value="cNMP_binding"/>
    <property type="match status" value="1"/>
</dbReference>
<dbReference type="InterPro" id="IPR000595">
    <property type="entry name" value="cNMP-bd_dom"/>
</dbReference>
<keyword evidence="3 9" id="KW-0812">Transmembrane</keyword>
<dbReference type="InterPro" id="IPR050866">
    <property type="entry name" value="CNG_cation_channel"/>
</dbReference>
<evidence type="ECO:0000259" key="10">
    <source>
        <dbReference type="PROSITE" id="PS50042"/>
    </source>
</evidence>
<keyword evidence="2" id="KW-0813">Transport</keyword>
<dbReference type="Gene3D" id="2.60.120.10">
    <property type="entry name" value="Jelly Rolls"/>
    <property type="match status" value="1"/>
</dbReference>
<dbReference type="InterPro" id="IPR018490">
    <property type="entry name" value="cNMP-bd_dom_sf"/>
</dbReference>
<keyword evidence="12" id="KW-1185">Reference proteome</keyword>
<organism evidence="11 12">
    <name type="scientific">Taenia crassiceps</name>
    <dbReference type="NCBI Taxonomy" id="6207"/>
    <lineage>
        <taxon>Eukaryota</taxon>
        <taxon>Metazoa</taxon>
        <taxon>Spiralia</taxon>
        <taxon>Lophotrochozoa</taxon>
        <taxon>Platyhelminthes</taxon>
        <taxon>Cestoda</taxon>
        <taxon>Eucestoda</taxon>
        <taxon>Cyclophyllidea</taxon>
        <taxon>Taeniidae</taxon>
        <taxon>Taenia</taxon>
    </lineage>
</organism>
<dbReference type="EMBL" id="JAKROA010000011">
    <property type="protein sequence ID" value="KAL5104729.1"/>
    <property type="molecule type" value="Genomic_DNA"/>
</dbReference>
<dbReference type="Gene3D" id="1.10.287.630">
    <property type="entry name" value="Helix hairpin bin"/>
    <property type="match status" value="1"/>
</dbReference>
<dbReference type="SMART" id="SM00100">
    <property type="entry name" value="cNMP"/>
    <property type="match status" value="1"/>
</dbReference>
<evidence type="ECO:0000256" key="5">
    <source>
        <dbReference type="ARBA" id="ARBA00023065"/>
    </source>
</evidence>
<keyword evidence="7" id="KW-1071">Ligand-gated ion channel</keyword>